<reference evidence="2" key="1">
    <citation type="journal article" date="2021" name="Proc. Natl. Acad. Sci. U.S.A.">
        <title>A Catalog of Tens of Thousands of Viruses from Human Metagenomes Reveals Hidden Associations with Chronic Diseases.</title>
        <authorList>
            <person name="Tisza M.J."/>
            <person name="Buck C.B."/>
        </authorList>
    </citation>
    <scope>NUCLEOTIDE SEQUENCE</scope>
    <source>
        <strain evidence="2">CtsBB38</strain>
    </source>
</reference>
<dbReference type="EMBL" id="BK014999">
    <property type="protein sequence ID" value="DAD86440.1"/>
    <property type="molecule type" value="Genomic_DNA"/>
</dbReference>
<organism evidence="2">
    <name type="scientific">Siphoviridae sp. ctsBB38</name>
    <dbReference type="NCBI Taxonomy" id="2826482"/>
    <lineage>
        <taxon>Viruses</taxon>
        <taxon>Duplodnaviria</taxon>
        <taxon>Heunggongvirae</taxon>
        <taxon>Uroviricota</taxon>
        <taxon>Caudoviricetes</taxon>
    </lineage>
</organism>
<name>A0A8S5MWB4_9CAUD</name>
<keyword evidence="1" id="KW-0175">Coiled coil</keyword>
<evidence type="ECO:0000313" key="2">
    <source>
        <dbReference type="EMBL" id="DAD86440.1"/>
    </source>
</evidence>
<accession>A0A8S5MWB4</accession>
<evidence type="ECO:0000256" key="1">
    <source>
        <dbReference type="SAM" id="Coils"/>
    </source>
</evidence>
<feature type="coiled-coil region" evidence="1">
    <location>
        <begin position="7"/>
        <end position="34"/>
    </location>
</feature>
<proteinExistence type="predicted"/>
<sequence length="127" mass="14470">MNDLGVLLSKLAEIKELNKKNKDVENNLIKSTKTVLEEQGITKGEYDGVKVSYTTSTKSELDDTLLIQILLNMAQEKPEIMDCLIKTYVIDEDKLEELIYSGIISTDDIAPAFKEKQYKTLRVKRVK</sequence>
<protein>
    <submittedName>
        <fullName evidence="2">Uncharacterized protein</fullName>
    </submittedName>
</protein>